<keyword evidence="1" id="KW-0812">Transmembrane</keyword>
<keyword evidence="1" id="KW-0472">Membrane</keyword>
<evidence type="ECO:0000313" key="3">
    <source>
        <dbReference type="Proteomes" id="UP001595979"/>
    </source>
</evidence>
<name>A0ABW1DH55_9DEIO</name>
<organism evidence="2 3">
    <name type="scientific">Deinococcus petrolearius</name>
    <dbReference type="NCBI Taxonomy" id="1751295"/>
    <lineage>
        <taxon>Bacteria</taxon>
        <taxon>Thermotogati</taxon>
        <taxon>Deinococcota</taxon>
        <taxon>Deinococci</taxon>
        <taxon>Deinococcales</taxon>
        <taxon>Deinococcaceae</taxon>
        <taxon>Deinococcus</taxon>
    </lineage>
</organism>
<gene>
    <name evidence="2" type="ORF">ACFPQ6_00060</name>
</gene>
<comment type="caution">
    <text evidence="2">The sequence shown here is derived from an EMBL/GenBank/DDBJ whole genome shotgun (WGS) entry which is preliminary data.</text>
</comment>
<evidence type="ECO:0000313" key="2">
    <source>
        <dbReference type="EMBL" id="MFC5846689.1"/>
    </source>
</evidence>
<evidence type="ECO:0000256" key="1">
    <source>
        <dbReference type="SAM" id="Phobius"/>
    </source>
</evidence>
<keyword evidence="3" id="KW-1185">Reference proteome</keyword>
<dbReference type="EMBL" id="JBHSOH010000001">
    <property type="protein sequence ID" value="MFC5846689.1"/>
    <property type="molecule type" value="Genomic_DNA"/>
</dbReference>
<feature type="transmembrane region" description="Helical" evidence="1">
    <location>
        <begin position="32"/>
        <end position="50"/>
    </location>
</feature>
<dbReference type="Proteomes" id="UP001595979">
    <property type="component" value="Unassembled WGS sequence"/>
</dbReference>
<accession>A0ABW1DH55</accession>
<reference evidence="3" key="1">
    <citation type="journal article" date="2019" name="Int. J. Syst. Evol. Microbiol.">
        <title>The Global Catalogue of Microorganisms (GCM) 10K type strain sequencing project: providing services to taxonomists for standard genome sequencing and annotation.</title>
        <authorList>
            <consortium name="The Broad Institute Genomics Platform"/>
            <consortium name="The Broad Institute Genome Sequencing Center for Infectious Disease"/>
            <person name="Wu L."/>
            <person name="Ma J."/>
        </authorList>
    </citation>
    <scope>NUCLEOTIDE SEQUENCE [LARGE SCALE GENOMIC DNA]</scope>
    <source>
        <strain evidence="3">CGMCC 1.15053</strain>
    </source>
</reference>
<dbReference type="RefSeq" id="WP_380044926.1">
    <property type="nucleotide sequence ID" value="NZ_JBHSOH010000001.1"/>
</dbReference>
<proteinExistence type="predicted"/>
<sequence>MTPRPGTISLLLALVLTILATGDRVVGVDPLPLLPLGLAAGLGVVAWVRGARG</sequence>
<keyword evidence="1" id="KW-1133">Transmembrane helix</keyword>
<evidence type="ECO:0008006" key="4">
    <source>
        <dbReference type="Google" id="ProtNLM"/>
    </source>
</evidence>
<protein>
    <recommendedName>
        <fullName evidence="4">Secreted protein with PEP-CTERM sorting signal</fullName>
    </recommendedName>
</protein>